<evidence type="ECO:0000313" key="2">
    <source>
        <dbReference type="EMBL" id="GBD00106.1"/>
    </source>
</evidence>
<evidence type="ECO:0000313" key="3">
    <source>
        <dbReference type="Proteomes" id="UP000236173"/>
    </source>
</evidence>
<dbReference type="Proteomes" id="UP000236173">
    <property type="component" value="Unassembled WGS sequence"/>
</dbReference>
<sequence>MIAIPPMRRNQTQRWWVGVPALQAVAFCIVVSLAVGSDFAERRKLGLVIFKRPCSDVNSCNCRPCLSH</sequence>
<evidence type="ECO:0000256" key="1">
    <source>
        <dbReference type="SAM" id="Phobius"/>
    </source>
</evidence>
<proteinExistence type="predicted"/>
<gene>
    <name evidence="2" type="ORF">HRbin17_02642</name>
</gene>
<dbReference type="AlphaFoldDB" id="A0A2H5XG02"/>
<dbReference type="EMBL" id="BEHT01000051">
    <property type="protein sequence ID" value="GBD00106.1"/>
    <property type="molecule type" value="Genomic_DNA"/>
</dbReference>
<keyword evidence="1" id="KW-0812">Transmembrane</keyword>
<comment type="caution">
    <text evidence="2">The sequence shown here is derived from an EMBL/GenBank/DDBJ whole genome shotgun (WGS) entry which is preliminary data.</text>
</comment>
<organism evidence="2 3">
    <name type="scientific">Candidatus Fervidibacter japonicus</name>
    <dbReference type="NCBI Taxonomy" id="2035412"/>
    <lineage>
        <taxon>Bacteria</taxon>
        <taxon>Candidatus Fervidibacterota</taxon>
        <taxon>Candidatus Fervidibacter</taxon>
    </lineage>
</organism>
<name>A0A2H5XG02_9BACT</name>
<accession>A0A2H5XG02</accession>
<feature type="transmembrane region" description="Helical" evidence="1">
    <location>
        <begin position="15"/>
        <end position="35"/>
    </location>
</feature>
<reference evidence="3" key="1">
    <citation type="submission" date="2017-09" db="EMBL/GenBank/DDBJ databases">
        <title>Metaegenomics of thermophilic ammonia-oxidizing enrichment culture.</title>
        <authorList>
            <person name="Kato S."/>
            <person name="Suzuki K."/>
        </authorList>
    </citation>
    <scope>NUCLEOTIDE SEQUENCE [LARGE SCALE GENOMIC DNA]</scope>
</reference>
<keyword evidence="1" id="KW-1133">Transmembrane helix</keyword>
<protein>
    <submittedName>
        <fullName evidence="2">Uncharacterized protein</fullName>
    </submittedName>
</protein>
<keyword evidence="1" id="KW-0472">Membrane</keyword>